<evidence type="ECO:0000256" key="1">
    <source>
        <dbReference type="SAM" id="Coils"/>
    </source>
</evidence>
<organism evidence="3 4">
    <name type="scientific">Inhella gelatinilytica</name>
    <dbReference type="NCBI Taxonomy" id="2795030"/>
    <lineage>
        <taxon>Bacteria</taxon>
        <taxon>Pseudomonadati</taxon>
        <taxon>Pseudomonadota</taxon>
        <taxon>Betaproteobacteria</taxon>
        <taxon>Burkholderiales</taxon>
        <taxon>Sphaerotilaceae</taxon>
        <taxon>Inhella</taxon>
    </lineage>
</organism>
<evidence type="ECO:0000313" key="4">
    <source>
        <dbReference type="Proteomes" id="UP000620139"/>
    </source>
</evidence>
<sequence length="308" mass="32366">MGFLKDLFKLLIEIVTLGGAGRLEDAKRGYEEANARLQSLIGRANACKKRINAAVVAIGSALRRTKPHLESAERMLKCRIENQRALDVAVTTQTLHKMERFNAGMNSALTVGVGTLTGGTMAVGAWSLVTLFGSASTGAAISGLSGVAATNATLAWFGGGALAAGGAGMAGGMAVLGGIAAVPLVYFTHKKAGALENAKVKVEESIAAVLRELESLPLRVKVVEARQREAERHCNEIIATITRLRRVIRPYGMFNVAKEKLLSMLGKQPYTKAQLDAMTELTEALAIFLAAFDGHACGAASGTQGKSN</sequence>
<proteinExistence type="predicted"/>
<dbReference type="EMBL" id="JAEDAL010000008">
    <property type="protein sequence ID" value="MBH9553960.1"/>
    <property type="molecule type" value="Genomic_DNA"/>
</dbReference>
<keyword evidence="2" id="KW-1133">Transmembrane helix</keyword>
<keyword evidence="4" id="KW-1185">Reference proteome</keyword>
<feature type="coiled-coil region" evidence="1">
    <location>
        <begin position="23"/>
        <end position="50"/>
    </location>
</feature>
<dbReference type="Proteomes" id="UP000620139">
    <property type="component" value="Unassembled WGS sequence"/>
</dbReference>
<protein>
    <submittedName>
        <fullName evidence="3">Uncharacterized protein</fullName>
    </submittedName>
</protein>
<evidence type="ECO:0000256" key="2">
    <source>
        <dbReference type="SAM" id="Phobius"/>
    </source>
</evidence>
<dbReference type="AlphaFoldDB" id="A0A931IW66"/>
<gene>
    <name evidence="3" type="ORF">I7X43_14020</name>
</gene>
<dbReference type="RefSeq" id="WP_198101581.1">
    <property type="nucleotide sequence ID" value="NZ_JAEDAL010000008.1"/>
</dbReference>
<keyword evidence="1" id="KW-0175">Coiled coil</keyword>
<feature type="transmembrane region" description="Helical" evidence="2">
    <location>
        <begin position="154"/>
        <end position="187"/>
    </location>
</feature>
<accession>A0A931IW66</accession>
<feature type="transmembrane region" description="Helical" evidence="2">
    <location>
        <begin position="108"/>
        <end position="134"/>
    </location>
</feature>
<comment type="caution">
    <text evidence="3">The sequence shown here is derived from an EMBL/GenBank/DDBJ whole genome shotgun (WGS) entry which is preliminary data.</text>
</comment>
<name>A0A931IW66_9BURK</name>
<reference evidence="3" key="1">
    <citation type="submission" date="2020-12" db="EMBL/GenBank/DDBJ databases">
        <title>The genome sequence of Inhella sp. 4Y17.</title>
        <authorList>
            <person name="Liu Y."/>
        </authorList>
    </citation>
    <scope>NUCLEOTIDE SEQUENCE</scope>
    <source>
        <strain evidence="3">4Y10</strain>
    </source>
</reference>
<keyword evidence="2" id="KW-0472">Membrane</keyword>
<keyword evidence="2" id="KW-0812">Transmembrane</keyword>
<evidence type="ECO:0000313" key="3">
    <source>
        <dbReference type="EMBL" id="MBH9553960.1"/>
    </source>
</evidence>